<proteinExistence type="predicted"/>
<feature type="region of interest" description="Disordered" evidence="1">
    <location>
        <begin position="277"/>
        <end position="309"/>
    </location>
</feature>
<gene>
    <name evidence="2" type="ORF">Bathy06g03220</name>
</gene>
<dbReference type="RefSeq" id="XP_007512418.1">
    <property type="nucleotide sequence ID" value="XM_007512356.1"/>
</dbReference>
<dbReference type="EMBL" id="FO082273">
    <property type="protein sequence ID" value="CCO17018.1"/>
    <property type="molecule type" value="Genomic_DNA"/>
</dbReference>
<dbReference type="KEGG" id="bpg:Bathy06g03220"/>
<dbReference type="Proteomes" id="UP000198341">
    <property type="component" value="Chromosome 6"/>
</dbReference>
<name>K8F639_9CHLO</name>
<sequence length="351" mass="40942">MPEKRTRKRTTDVTKEKREDEEAKASLLLQWRSFFEAKQHHHRRRKRCGLHPHWEEKEWKPLRIKSSEEEEDDEQLPSREEIISQFGLFGGSKCEDSSERYCEIDFTTGTCANGEKCERCERWKRFLDGVGGDAAKKKKKKHYEVFTRDLVRGVAQHVKERCMEKEIGKTRVVVVLELGARDGTFARAFVREWTDERTRLEYFACDSAPKDASVTKRDASEAIREIGKKYEGRDSDTLCIALVSWMPFQIDWTREIRKHAAFDEYILIGEGEGGICGSKQTFGREDESDDQSDGDDEKEGEEDDVPALYEREGFVMRELEKVKNLGKSDTTYEREGTHSKTISFRRRVDIQ</sequence>
<keyword evidence="3" id="KW-1185">Reference proteome</keyword>
<dbReference type="OrthoDB" id="567951at2759"/>
<feature type="region of interest" description="Disordered" evidence="1">
    <location>
        <begin position="1"/>
        <end position="20"/>
    </location>
</feature>
<reference evidence="2 3" key="1">
    <citation type="submission" date="2011-10" db="EMBL/GenBank/DDBJ databases">
        <authorList>
            <person name="Genoscope - CEA"/>
        </authorList>
    </citation>
    <scope>NUCLEOTIDE SEQUENCE [LARGE SCALE GENOMIC DNA]</scope>
    <source>
        <strain evidence="2 3">RCC 1105</strain>
    </source>
</reference>
<evidence type="ECO:0000313" key="2">
    <source>
        <dbReference type="EMBL" id="CCO17018.1"/>
    </source>
</evidence>
<organism evidence="2 3">
    <name type="scientific">Bathycoccus prasinos</name>
    <dbReference type="NCBI Taxonomy" id="41875"/>
    <lineage>
        <taxon>Eukaryota</taxon>
        <taxon>Viridiplantae</taxon>
        <taxon>Chlorophyta</taxon>
        <taxon>Mamiellophyceae</taxon>
        <taxon>Mamiellales</taxon>
        <taxon>Bathycoccaceae</taxon>
        <taxon>Bathycoccus</taxon>
    </lineage>
</organism>
<evidence type="ECO:0000313" key="3">
    <source>
        <dbReference type="Proteomes" id="UP000198341"/>
    </source>
</evidence>
<protein>
    <submittedName>
        <fullName evidence="2">Uncharacterized protein</fullName>
    </submittedName>
</protein>
<evidence type="ECO:0000256" key="1">
    <source>
        <dbReference type="SAM" id="MobiDB-lite"/>
    </source>
</evidence>
<feature type="compositionally biased region" description="Acidic residues" evidence="1">
    <location>
        <begin position="286"/>
        <end position="305"/>
    </location>
</feature>
<dbReference type="AlphaFoldDB" id="K8F639"/>
<dbReference type="GeneID" id="19015302"/>
<accession>K8F639</accession>